<organism evidence="10 11">
    <name type="scientific">Trueperella bonasi</name>
    <dbReference type="NCBI Taxonomy" id="312286"/>
    <lineage>
        <taxon>Bacteria</taxon>
        <taxon>Bacillati</taxon>
        <taxon>Actinomycetota</taxon>
        <taxon>Actinomycetes</taxon>
        <taxon>Actinomycetales</taxon>
        <taxon>Actinomycetaceae</taxon>
        <taxon>Trueperella</taxon>
    </lineage>
</organism>
<dbReference type="Gene3D" id="1.10.3470.10">
    <property type="entry name" value="ABC transporter involved in vitamin B12 uptake, BtuC"/>
    <property type="match status" value="1"/>
</dbReference>
<evidence type="ECO:0000256" key="4">
    <source>
        <dbReference type="ARBA" id="ARBA00022475"/>
    </source>
</evidence>
<dbReference type="PANTHER" id="PTHR30472:SF24">
    <property type="entry name" value="FERRIC ENTEROBACTIN TRANSPORT SYSTEM PERMEASE PROTEIN FEPG"/>
    <property type="match status" value="1"/>
</dbReference>
<dbReference type="PANTHER" id="PTHR30472">
    <property type="entry name" value="FERRIC ENTEROBACTIN TRANSPORT SYSTEM PERMEASE PROTEIN"/>
    <property type="match status" value="1"/>
</dbReference>
<protein>
    <submittedName>
        <fullName evidence="10">ABC-type Fe3+-siderophore transport system permease subunit</fullName>
    </submittedName>
</protein>
<name>A0ABT9NHS6_9ACTO</name>
<dbReference type="InterPro" id="IPR007037">
    <property type="entry name" value="SIP_rossman_dom"/>
</dbReference>
<proteinExistence type="inferred from homology"/>
<keyword evidence="7 8" id="KW-0472">Membrane</keyword>
<keyword evidence="11" id="KW-1185">Reference proteome</keyword>
<keyword evidence="5 8" id="KW-0812">Transmembrane</keyword>
<feature type="domain" description="SIP-like Rossmann fold" evidence="9">
    <location>
        <begin position="219"/>
        <end position="258"/>
    </location>
</feature>
<feature type="transmembrane region" description="Helical" evidence="8">
    <location>
        <begin position="171"/>
        <end position="190"/>
    </location>
</feature>
<evidence type="ECO:0000256" key="6">
    <source>
        <dbReference type="ARBA" id="ARBA00022989"/>
    </source>
</evidence>
<dbReference type="Pfam" id="PF04954">
    <property type="entry name" value="SIP"/>
    <property type="match status" value="1"/>
</dbReference>
<feature type="transmembrane region" description="Helical" evidence="8">
    <location>
        <begin position="70"/>
        <end position="89"/>
    </location>
</feature>
<evidence type="ECO:0000259" key="9">
    <source>
        <dbReference type="Pfam" id="PF04954"/>
    </source>
</evidence>
<comment type="caution">
    <text evidence="10">The sequence shown here is derived from an EMBL/GenBank/DDBJ whole genome shotgun (WGS) entry which is preliminary data.</text>
</comment>
<evidence type="ECO:0000313" key="11">
    <source>
        <dbReference type="Proteomes" id="UP001243212"/>
    </source>
</evidence>
<evidence type="ECO:0000256" key="5">
    <source>
        <dbReference type="ARBA" id="ARBA00022692"/>
    </source>
</evidence>
<dbReference type="InterPro" id="IPR000522">
    <property type="entry name" value="ABC_transptr_permease_BtuC"/>
</dbReference>
<dbReference type="InterPro" id="IPR037294">
    <property type="entry name" value="ABC_BtuC-like"/>
</dbReference>
<dbReference type="EMBL" id="JAUSQX010000001">
    <property type="protein sequence ID" value="MDP9806932.1"/>
    <property type="molecule type" value="Genomic_DNA"/>
</dbReference>
<reference evidence="10 11" key="1">
    <citation type="submission" date="2023-07" db="EMBL/GenBank/DDBJ databases">
        <title>Sequencing the genomes of 1000 actinobacteria strains.</title>
        <authorList>
            <person name="Klenk H.-P."/>
        </authorList>
    </citation>
    <scope>NUCLEOTIDE SEQUENCE [LARGE SCALE GENOMIC DNA]</scope>
    <source>
        <strain evidence="10 11">DSM 17163</strain>
    </source>
</reference>
<dbReference type="Pfam" id="PF01032">
    <property type="entry name" value="FecCD"/>
    <property type="match status" value="1"/>
</dbReference>
<feature type="transmembrane region" description="Helical" evidence="8">
    <location>
        <begin position="95"/>
        <end position="114"/>
    </location>
</feature>
<sequence length="259" mass="27296">MVLAIIGATLSALFVYAIGSLGRGGATPLKLALAGAATSAAMSSLVAGICFGFAGATFQTLLRNQLASPDIIGISSGAAAAGVVAIVILRLPQSQVSMFALFGSLSVTASIYALSLRKGQFAGTRLILVGIGISAILGSVVTCVLSRAAAWDLGTATRLLNGSLNGTTWDRIWPPMIGAVILLPILAYHLRDLQIIRLSDDAVPFKGELMWETPEEVTACEYFWIAGESEVVRALRRRLVNDDGCDKSQISFMGYWKKS</sequence>
<feature type="transmembrane region" description="Helical" evidence="8">
    <location>
        <begin position="33"/>
        <end position="58"/>
    </location>
</feature>
<keyword evidence="4" id="KW-1003">Cell membrane</keyword>
<evidence type="ECO:0000256" key="7">
    <source>
        <dbReference type="ARBA" id="ARBA00023136"/>
    </source>
</evidence>
<gene>
    <name evidence="10" type="ORF">J2S70_001514</name>
</gene>
<keyword evidence="3" id="KW-0813">Transport</keyword>
<evidence type="ECO:0000313" key="10">
    <source>
        <dbReference type="EMBL" id="MDP9806932.1"/>
    </source>
</evidence>
<feature type="transmembrane region" description="Helical" evidence="8">
    <location>
        <begin position="126"/>
        <end position="151"/>
    </location>
</feature>
<comment type="subcellular location">
    <subcellularLocation>
        <location evidence="1">Cell membrane</location>
        <topology evidence="1">Multi-pass membrane protein</topology>
    </subcellularLocation>
</comment>
<dbReference type="Proteomes" id="UP001243212">
    <property type="component" value="Unassembled WGS sequence"/>
</dbReference>
<evidence type="ECO:0000256" key="8">
    <source>
        <dbReference type="SAM" id="Phobius"/>
    </source>
</evidence>
<evidence type="ECO:0000256" key="3">
    <source>
        <dbReference type="ARBA" id="ARBA00022448"/>
    </source>
</evidence>
<comment type="similarity">
    <text evidence="2">Belongs to the binding-protein-dependent transport system permease family. FecCD subfamily.</text>
</comment>
<keyword evidence="6 8" id="KW-1133">Transmembrane helix</keyword>
<evidence type="ECO:0000256" key="2">
    <source>
        <dbReference type="ARBA" id="ARBA00007935"/>
    </source>
</evidence>
<dbReference type="SUPFAM" id="SSF81345">
    <property type="entry name" value="ABC transporter involved in vitamin B12 uptake, BtuC"/>
    <property type="match status" value="1"/>
</dbReference>
<evidence type="ECO:0000256" key="1">
    <source>
        <dbReference type="ARBA" id="ARBA00004651"/>
    </source>
</evidence>
<accession>A0ABT9NHS6</accession>